<gene>
    <name evidence="2" type="ORF">E2C01_041960</name>
</gene>
<comment type="caution">
    <text evidence="2">The sequence shown here is derived from an EMBL/GenBank/DDBJ whole genome shotgun (WGS) entry which is preliminary data.</text>
</comment>
<dbReference type="AlphaFoldDB" id="A0A5B7FNW8"/>
<dbReference type="EMBL" id="VSRR010008150">
    <property type="protein sequence ID" value="MPC48192.1"/>
    <property type="molecule type" value="Genomic_DNA"/>
</dbReference>
<evidence type="ECO:0000256" key="1">
    <source>
        <dbReference type="SAM" id="MobiDB-lite"/>
    </source>
</evidence>
<sequence length="247" mass="27359">MTFRCPFFPLHLDPPRLSFPSAMAGVVQSPLTSRSRDKGSLELGSGLLEVSLTLSQWAACVSSTKECFLRYYYSAVFSPAWETSRRGRRNLDVFGDSSWNLESRVLRSKGILKHRRVHGVICHKHPHRFGNNFHYANLPLSIVGAGPSRPRGSVTFLLEGDGRAPGHQIPQVIRKSHTGIRFQGTADPRVTGSSRHILPPHTSSGDQGSVLSLQVARYTGTPIGRQYRSLADHSGHKLNPAHLYDQT</sequence>
<evidence type="ECO:0000313" key="2">
    <source>
        <dbReference type="EMBL" id="MPC48192.1"/>
    </source>
</evidence>
<proteinExistence type="predicted"/>
<keyword evidence="3" id="KW-1185">Reference proteome</keyword>
<accession>A0A5B7FNW8</accession>
<protein>
    <submittedName>
        <fullName evidence="2">Uncharacterized protein</fullName>
    </submittedName>
</protein>
<reference evidence="2 3" key="1">
    <citation type="submission" date="2019-05" db="EMBL/GenBank/DDBJ databases">
        <title>Another draft genome of Portunus trituberculatus and its Hox gene families provides insights of decapod evolution.</title>
        <authorList>
            <person name="Jeong J.-H."/>
            <person name="Song I."/>
            <person name="Kim S."/>
            <person name="Choi T."/>
            <person name="Kim D."/>
            <person name="Ryu S."/>
            <person name="Kim W."/>
        </authorList>
    </citation>
    <scope>NUCLEOTIDE SEQUENCE [LARGE SCALE GENOMIC DNA]</scope>
    <source>
        <tissue evidence="2">Muscle</tissue>
    </source>
</reference>
<feature type="region of interest" description="Disordered" evidence="1">
    <location>
        <begin position="183"/>
        <end position="210"/>
    </location>
</feature>
<dbReference type="Proteomes" id="UP000324222">
    <property type="component" value="Unassembled WGS sequence"/>
</dbReference>
<organism evidence="2 3">
    <name type="scientific">Portunus trituberculatus</name>
    <name type="common">Swimming crab</name>
    <name type="synonym">Neptunus trituberculatus</name>
    <dbReference type="NCBI Taxonomy" id="210409"/>
    <lineage>
        <taxon>Eukaryota</taxon>
        <taxon>Metazoa</taxon>
        <taxon>Ecdysozoa</taxon>
        <taxon>Arthropoda</taxon>
        <taxon>Crustacea</taxon>
        <taxon>Multicrustacea</taxon>
        <taxon>Malacostraca</taxon>
        <taxon>Eumalacostraca</taxon>
        <taxon>Eucarida</taxon>
        <taxon>Decapoda</taxon>
        <taxon>Pleocyemata</taxon>
        <taxon>Brachyura</taxon>
        <taxon>Eubrachyura</taxon>
        <taxon>Portunoidea</taxon>
        <taxon>Portunidae</taxon>
        <taxon>Portuninae</taxon>
        <taxon>Portunus</taxon>
    </lineage>
</organism>
<feature type="compositionally biased region" description="Polar residues" evidence="1">
    <location>
        <begin position="201"/>
        <end position="210"/>
    </location>
</feature>
<name>A0A5B7FNW8_PORTR</name>
<evidence type="ECO:0000313" key="3">
    <source>
        <dbReference type="Proteomes" id="UP000324222"/>
    </source>
</evidence>